<evidence type="ECO:0000256" key="3">
    <source>
        <dbReference type="ARBA" id="ARBA00022801"/>
    </source>
</evidence>
<dbReference type="GO" id="GO:0005634">
    <property type="term" value="C:nucleus"/>
    <property type="evidence" value="ECO:0007669"/>
    <property type="project" value="TreeGrafter"/>
</dbReference>
<dbReference type="Pfam" id="PF09331">
    <property type="entry name" value="DUF1985"/>
    <property type="match status" value="1"/>
</dbReference>
<dbReference type="PROSITE" id="PS50600">
    <property type="entry name" value="ULP_PROTEASE"/>
    <property type="match status" value="1"/>
</dbReference>
<evidence type="ECO:0000256" key="1">
    <source>
        <dbReference type="ARBA" id="ARBA00005234"/>
    </source>
</evidence>
<gene>
    <name evidence="7" type="ORF">MERR_LOCUS27623</name>
</gene>
<proteinExistence type="inferred from homology"/>
<dbReference type="InterPro" id="IPR003653">
    <property type="entry name" value="Peptidase_C48_C"/>
</dbReference>
<dbReference type="AlphaFoldDB" id="A0A6D2JT36"/>
<dbReference type="InterPro" id="IPR015410">
    <property type="entry name" value="DUF1985"/>
</dbReference>
<dbReference type="GO" id="GO:0016926">
    <property type="term" value="P:protein desumoylation"/>
    <property type="evidence" value="ECO:0007669"/>
    <property type="project" value="TreeGrafter"/>
</dbReference>
<feature type="compositionally biased region" description="Basic and acidic residues" evidence="5">
    <location>
        <begin position="354"/>
        <end position="363"/>
    </location>
</feature>
<comment type="similarity">
    <text evidence="1">Belongs to the peptidase C48 family.</text>
</comment>
<feature type="compositionally biased region" description="Basic residues" evidence="5">
    <location>
        <begin position="325"/>
        <end position="334"/>
    </location>
</feature>
<dbReference type="EMBL" id="CACVBM020001229">
    <property type="protein sequence ID" value="CAA7040388.1"/>
    <property type="molecule type" value="Genomic_DNA"/>
</dbReference>
<keyword evidence="4" id="KW-0788">Thiol protease</keyword>
<feature type="domain" description="Ubiquitin-like protease family profile" evidence="6">
    <location>
        <begin position="458"/>
        <end position="648"/>
    </location>
</feature>
<evidence type="ECO:0000313" key="8">
    <source>
        <dbReference type="Proteomes" id="UP000467841"/>
    </source>
</evidence>
<dbReference type="GO" id="GO:0016929">
    <property type="term" value="F:deSUMOylase activity"/>
    <property type="evidence" value="ECO:0007669"/>
    <property type="project" value="TreeGrafter"/>
</dbReference>
<accession>A0A6D2JT36</accession>
<keyword evidence="8" id="KW-1185">Reference proteome</keyword>
<evidence type="ECO:0000256" key="2">
    <source>
        <dbReference type="ARBA" id="ARBA00022670"/>
    </source>
</evidence>
<evidence type="ECO:0000313" key="7">
    <source>
        <dbReference type="EMBL" id="CAA7040388.1"/>
    </source>
</evidence>
<keyword evidence="2" id="KW-0645">Protease</keyword>
<evidence type="ECO:0000256" key="4">
    <source>
        <dbReference type="ARBA" id="ARBA00022807"/>
    </source>
</evidence>
<dbReference type="OrthoDB" id="1107842at2759"/>
<dbReference type="SUPFAM" id="SSF54001">
    <property type="entry name" value="Cysteine proteinases"/>
    <property type="match status" value="1"/>
</dbReference>
<dbReference type="PANTHER" id="PTHR12606">
    <property type="entry name" value="SENTRIN/SUMO-SPECIFIC PROTEASE"/>
    <property type="match status" value="1"/>
</dbReference>
<evidence type="ECO:0000259" key="6">
    <source>
        <dbReference type="PROSITE" id="PS50600"/>
    </source>
</evidence>
<sequence length="675" mass="77300">MEKPTFPRRLYTRGAEPEAQKSISYGSNDKKLVCCREKLLSDAEWETLCDSRVGVFCKFHDLKFEWSSKLVHTMLSYQLECKKKYEIWSAVTLEMRAFWEKLGVGVELGPSQVELIRACEWATDWPSEDKLRLGYLAIYTGFIAARKNTSHTPVNLARLVMDEEEFENYPWGRVAFKNLIEAVKEAELWKSGYVLDGFVEVNFDHCIMVERDFVYPKWDEDKEDPRVDNLIKRVRRLGQWKWKPADWNPQGVLVKNPKPRSLRRGKDPQTMEMKCRRGCVLRAFPLLKMASVASRKAEVAEGGPHRKNRPGYASSIKASDPNLRNLRRLNRRTSRLTPQLKDEVSGEEEEEAASEEKVADNTAEKAATPKKNKAPARDNGVDPDLVFVKQYTPTKAEEAEDTKRMQLKQQASINIARANVQRQRQLAASQRSPFVGDSTVKGIIPNKPRLGFGYDPNEHVDKERLARLKKEFKGIFGPKKFDIFKNLNYTGGRIGPHGRNNEPVSSAHEIAPGVGLGRWLPGGATDFFEGKTPRFCQTLKKWEVDIDEIYLPWNVKDTHWVALMISIPKRHITVWDSIPNYLKENVLSASIEPIAVIVPYLQRLMADINDRYKYSLDFTHEYVSGGDVHAQDNATDCGVYCLKFIEYHSLGRLFPKTLYGKNMRAIRAKLAGHTS</sequence>
<dbReference type="Proteomes" id="UP000467841">
    <property type="component" value="Unassembled WGS sequence"/>
</dbReference>
<feature type="region of interest" description="Disordered" evidence="5">
    <location>
        <begin position="297"/>
        <end position="385"/>
    </location>
</feature>
<dbReference type="GO" id="GO:0006508">
    <property type="term" value="P:proteolysis"/>
    <property type="evidence" value="ECO:0007669"/>
    <property type="project" value="UniProtKB-KW"/>
</dbReference>
<dbReference type="Gene3D" id="3.40.395.10">
    <property type="entry name" value="Adenoviral Proteinase, Chain A"/>
    <property type="match status" value="1"/>
</dbReference>
<dbReference type="InterPro" id="IPR038765">
    <property type="entry name" value="Papain-like_cys_pep_sf"/>
</dbReference>
<dbReference type="PANTHER" id="PTHR12606:SF136">
    <property type="entry name" value="ULP1 PROTEASE FAMILY PROTEIN"/>
    <property type="match status" value="1"/>
</dbReference>
<organism evidence="7 8">
    <name type="scientific">Microthlaspi erraticum</name>
    <dbReference type="NCBI Taxonomy" id="1685480"/>
    <lineage>
        <taxon>Eukaryota</taxon>
        <taxon>Viridiplantae</taxon>
        <taxon>Streptophyta</taxon>
        <taxon>Embryophyta</taxon>
        <taxon>Tracheophyta</taxon>
        <taxon>Spermatophyta</taxon>
        <taxon>Magnoliopsida</taxon>
        <taxon>eudicotyledons</taxon>
        <taxon>Gunneridae</taxon>
        <taxon>Pentapetalae</taxon>
        <taxon>rosids</taxon>
        <taxon>malvids</taxon>
        <taxon>Brassicales</taxon>
        <taxon>Brassicaceae</taxon>
        <taxon>Coluteocarpeae</taxon>
        <taxon>Microthlaspi</taxon>
    </lineage>
</organism>
<name>A0A6D2JT36_9BRAS</name>
<protein>
    <recommendedName>
        <fullName evidence="6">Ubiquitin-like protease family profile domain-containing protein</fullName>
    </recommendedName>
</protein>
<reference evidence="7" key="1">
    <citation type="submission" date="2020-01" db="EMBL/GenBank/DDBJ databases">
        <authorList>
            <person name="Mishra B."/>
        </authorList>
    </citation>
    <scope>NUCLEOTIDE SEQUENCE [LARGE SCALE GENOMIC DNA]</scope>
</reference>
<evidence type="ECO:0000256" key="5">
    <source>
        <dbReference type="SAM" id="MobiDB-lite"/>
    </source>
</evidence>
<comment type="caution">
    <text evidence="7">The sequence shown here is derived from an EMBL/GenBank/DDBJ whole genome shotgun (WGS) entry which is preliminary data.</text>
</comment>
<dbReference type="Pfam" id="PF02902">
    <property type="entry name" value="Peptidase_C48"/>
    <property type="match status" value="1"/>
</dbReference>
<keyword evidence="3" id="KW-0378">Hydrolase</keyword>